<proteinExistence type="predicted"/>
<dbReference type="Proteomes" id="UP000784294">
    <property type="component" value="Unassembled WGS sequence"/>
</dbReference>
<feature type="compositionally biased region" description="Polar residues" evidence="1">
    <location>
        <begin position="55"/>
        <end position="65"/>
    </location>
</feature>
<evidence type="ECO:0000256" key="1">
    <source>
        <dbReference type="SAM" id="MobiDB-lite"/>
    </source>
</evidence>
<dbReference type="AlphaFoldDB" id="A0A448XT15"/>
<name>A0A448XT15_9PLAT</name>
<reference evidence="2" key="1">
    <citation type="submission" date="2018-11" db="EMBL/GenBank/DDBJ databases">
        <authorList>
            <consortium name="Pathogen Informatics"/>
        </authorList>
    </citation>
    <scope>NUCLEOTIDE SEQUENCE</scope>
</reference>
<feature type="region of interest" description="Disordered" evidence="1">
    <location>
        <begin position="31"/>
        <end position="89"/>
    </location>
</feature>
<keyword evidence="3" id="KW-1185">Reference proteome</keyword>
<sequence>MCSGLERRHFSEAFRCSPVVARLTAHKATCALHPPPLPSPRLPTPPRLPQPPRTNGATACSTQSPLGGMAEPRSDGLLHLPALTKRLLS</sequence>
<evidence type="ECO:0000313" key="2">
    <source>
        <dbReference type="EMBL" id="VEL44293.1"/>
    </source>
</evidence>
<comment type="caution">
    <text evidence="2">The sequence shown here is derived from an EMBL/GenBank/DDBJ whole genome shotgun (WGS) entry which is preliminary data.</text>
</comment>
<accession>A0A448XT15</accession>
<dbReference type="EMBL" id="CAAALY010293774">
    <property type="protein sequence ID" value="VEL44293.1"/>
    <property type="molecule type" value="Genomic_DNA"/>
</dbReference>
<gene>
    <name evidence="2" type="ORF">PXEA_LOCUS37733</name>
</gene>
<protein>
    <submittedName>
        <fullName evidence="2">Uncharacterized protein</fullName>
    </submittedName>
</protein>
<organism evidence="2 3">
    <name type="scientific">Protopolystoma xenopodis</name>
    <dbReference type="NCBI Taxonomy" id="117903"/>
    <lineage>
        <taxon>Eukaryota</taxon>
        <taxon>Metazoa</taxon>
        <taxon>Spiralia</taxon>
        <taxon>Lophotrochozoa</taxon>
        <taxon>Platyhelminthes</taxon>
        <taxon>Monogenea</taxon>
        <taxon>Polyopisthocotylea</taxon>
        <taxon>Polystomatidea</taxon>
        <taxon>Polystomatidae</taxon>
        <taxon>Protopolystoma</taxon>
    </lineage>
</organism>
<feature type="compositionally biased region" description="Pro residues" evidence="1">
    <location>
        <begin position="33"/>
        <end position="52"/>
    </location>
</feature>
<evidence type="ECO:0000313" key="3">
    <source>
        <dbReference type="Proteomes" id="UP000784294"/>
    </source>
</evidence>